<evidence type="ECO:0000313" key="1">
    <source>
        <dbReference type="EMBL" id="SVP88433.1"/>
    </source>
</evidence>
<dbReference type="AlphaFoldDB" id="A0A3B0MG29"/>
<dbReference type="VEuPathDB" id="PiroplasmaDB:TA19640"/>
<dbReference type="EMBL" id="UIVS01000001">
    <property type="protein sequence ID" value="SVP89599.1"/>
    <property type="molecule type" value="Genomic_DNA"/>
</dbReference>
<name>A0A3B0MG29_THEAN</name>
<dbReference type="EMBL" id="UIVT01000001">
    <property type="protein sequence ID" value="SVP88433.1"/>
    <property type="molecule type" value="Genomic_DNA"/>
</dbReference>
<sequence>MEDKTDEYSEVVKIEIVVPDPIHYSGGPFCAFINILPVDSENSNNKSTLNIDFISVNLYGVITFDTRAINLPKTNNTLHFPFLQSERAELSNNQDICLIFATNPLYRNPNSINEISTISRKLEFNLLGSVYFDFPLLNPKYFPILTKPTGFDLSNLDTIAENVCIQLIESYLEEDENNKNLFFSFKCSVEDTAEENNPPAFSNNTVISRDLDLVWTFYDVCINRQEHVGTRHEGVQNSLECMFDQFSNLELEDPGKMERVKKCFENFETIVKLPGEDKPETLNELINSFKKRLEQRLQLNHQGTLEQIETNTPNFCKLDSGTNQKETMSFTFDGLKLCSCVISGFKSSNLVQDLEISVDSWFSVHFDFLGAYKRCFKVRVRLIRSETCTESGKTEQSIMIDESMSTLGKLKCTITSCIPGLMVPSFNHFVVKVSYELEITFFCFQKDVDVHDVNSVKSSVNNLKTIKWNKPVRIFQNDFLEQDAEEFQDQDQPGHLKYSKQFSKNKLSSFIFSLKNNTLYKVIKL</sequence>
<gene>
    <name evidence="1" type="ORF">TAT_000029500</name>
    <name evidence="2" type="ORF">TAV_000029400</name>
</gene>
<evidence type="ECO:0000313" key="2">
    <source>
        <dbReference type="EMBL" id="SVP89599.1"/>
    </source>
</evidence>
<organism evidence="1">
    <name type="scientific">Theileria annulata</name>
    <dbReference type="NCBI Taxonomy" id="5874"/>
    <lineage>
        <taxon>Eukaryota</taxon>
        <taxon>Sar</taxon>
        <taxon>Alveolata</taxon>
        <taxon>Apicomplexa</taxon>
        <taxon>Aconoidasida</taxon>
        <taxon>Piroplasmida</taxon>
        <taxon>Theileriidae</taxon>
        <taxon>Theileria</taxon>
    </lineage>
</organism>
<proteinExistence type="predicted"/>
<protein>
    <submittedName>
        <fullName evidence="1">Uncharacterized protein</fullName>
    </submittedName>
</protein>
<reference evidence="1" key="1">
    <citation type="submission" date="2018-07" db="EMBL/GenBank/DDBJ databases">
        <authorList>
            <person name="Quirk P.G."/>
            <person name="Krulwich T.A."/>
        </authorList>
    </citation>
    <scope>NUCLEOTIDE SEQUENCE</scope>
    <source>
        <strain evidence="1">Anand</strain>
    </source>
</reference>
<accession>A0A3B0MG29</accession>